<dbReference type="Proteomes" id="UP000249396">
    <property type="component" value="Unassembled WGS sequence"/>
</dbReference>
<comment type="caution">
    <text evidence="1">The sequence shown here is derived from an EMBL/GenBank/DDBJ whole genome shotgun (WGS) entry which is preliminary data.</text>
</comment>
<gene>
    <name evidence="1" type="ORF">DM484_30335</name>
</gene>
<organism evidence="1 2">
    <name type="scientific">Candidatus Methylumidiphilus alinenensis</name>
    <dbReference type="NCBI Taxonomy" id="2202197"/>
    <lineage>
        <taxon>Bacteria</taxon>
        <taxon>Pseudomonadati</taxon>
        <taxon>Pseudomonadota</taxon>
        <taxon>Gammaproteobacteria</taxon>
        <taxon>Methylococcales</taxon>
        <taxon>Candidatus Methylumidiphilus</taxon>
    </lineage>
</organism>
<protein>
    <submittedName>
        <fullName evidence="1">Uncharacterized protein</fullName>
    </submittedName>
</protein>
<evidence type="ECO:0000313" key="1">
    <source>
        <dbReference type="EMBL" id="PZN69037.1"/>
    </source>
</evidence>
<proteinExistence type="predicted"/>
<reference evidence="1 2" key="1">
    <citation type="journal article" date="2018" name="Aquat. Microb. Ecol.">
        <title>Gammaproteobacterial methanotrophs dominate.</title>
        <authorList>
            <person name="Rissanen A.J."/>
            <person name="Saarenheimo J."/>
            <person name="Tiirola M."/>
            <person name="Peura S."/>
            <person name="Aalto S.L."/>
            <person name="Karvinen A."/>
            <person name="Nykanen H."/>
        </authorList>
    </citation>
    <scope>NUCLEOTIDE SEQUENCE [LARGE SCALE GENOMIC DNA]</scope>
    <source>
        <strain evidence="1">AMbin10</strain>
    </source>
</reference>
<dbReference type="EMBL" id="QJPH01000589">
    <property type="protein sequence ID" value="PZN69037.1"/>
    <property type="molecule type" value="Genomic_DNA"/>
</dbReference>
<evidence type="ECO:0000313" key="2">
    <source>
        <dbReference type="Proteomes" id="UP000249396"/>
    </source>
</evidence>
<dbReference type="AlphaFoldDB" id="A0A2W4SB79"/>
<accession>A0A2W4SB79</accession>
<sequence length="76" mass="8408">MENGNGYCWRIKLNENVPTPYLWFDSAFGTIRGEAAIARGLNKAAAIGFRGAVPEKPGIQYSVPSEEIGKRKLPRQ</sequence>
<name>A0A2W4SB79_9GAMM</name>